<evidence type="ECO:0000313" key="2">
    <source>
        <dbReference type="EMBL" id="GFY22753.1"/>
    </source>
</evidence>
<accession>A0A8X6VUK1</accession>
<keyword evidence="1" id="KW-1133">Transmembrane helix</keyword>
<feature type="transmembrane region" description="Helical" evidence="1">
    <location>
        <begin position="46"/>
        <end position="70"/>
    </location>
</feature>
<protein>
    <submittedName>
        <fullName evidence="2">Uncharacterized protein</fullName>
    </submittedName>
</protein>
<keyword evidence="3" id="KW-1185">Reference proteome</keyword>
<organism evidence="2 3">
    <name type="scientific">Trichonephila clavipes</name>
    <name type="common">Golden silk orbweaver</name>
    <name type="synonym">Nephila clavipes</name>
    <dbReference type="NCBI Taxonomy" id="2585209"/>
    <lineage>
        <taxon>Eukaryota</taxon>
        <taxon>Metazoa</taxon>
        <taxon>Ecdysozoa</taxon>
        <taxon>Arthropoda</taxon>
        <taxon>Chelicerata</taxon>
        <taxon>Arachnida</taxon>
        <taxon>Araneae</taxon>
        <taxon>Araneomorphae</taxon>
        <taxon>Entelegynae</taxon>
        <taxon>Araneoidea</taxon>
        <taxon>Nephilidae</taxon>
        <taxon>Trichonephila</taxon>
    </lineage>
</organism>
<dbReference type="EMBL" id="BMAU01021361">
    <property type="protein sequence ID" value="GFY22753.1"/>
    <property type="molecule type" value="Genomic_DNA"/>
</dbReference>
<keyword evidence="1" id="KW-0472">Membrane</keyword>
<reference evidence="2" key="1">
    <citation type="submission" date="2020-08" db="EMBL/GenBank/DDBJ databases">
        <title>Multicomponent nature underlies the extraordinary mechanical properties of spider dragline silk.</title>
        <authorList>
            <person name="Kono N."/>
            <person name="Nakamura H."/>
            <person name="Mori M."/>
            <person name="Yoshida Y."/>
            <person name="Ohtoshi R."/>
            <person name="Malay A.D."/>
            <person name="Moran D.A.P."/>
            <person name="Tomita M."/>
            <person name="Numata K."/>
            <person name="Arakawa K."/>
        </authorList>
    </citation>
    <scope>NUCLEOTIDE SEQUENCE</scope>
</reference>
<dbReference type="AlphaFoldDB" id="A0A8X6VUK1"/>
<keyword evidence="1" id="KW-0812">Transmembrane</keyword>
<proteinExistence type="predicted"/>
<comment type="caution">
    <text evidence="2">The sequence shown here is derived from an EMBL/GenBank/DDBJ whole genome shotgun (WGS) entry which is preliminary data.</text>
</comment>
<name>A0A8X6VUK1_TRICX</name>
<gene>
    <name evidence="2" type="primary">AVEN_28005_1</name>
    <name evidence="2" type="ORF">TNCV_2180141</name>
</gene>
<evidence type="ECO:0000313" key="3">
    <source>
        <dbReference type="Proteomes" id="UP000887159"/>
    </source>
</evidence>
<evidence type="ECO:0000256" key="1">
    <source>
        <dbReference type="SAM" id="Phobius"/>
    </source>
</evidence>
<sequence length="115" mass="12798">MSILRNNYKQCNNRDDEDELFEVRSDFRTPGRTAGKDRCRFCTEHLSIVIVVLLVLAALAITAIIVIIYLPSIMGKRTGTGFEEISNQLNPVAQTNCGAFVGREEGGSFVFKVNI</sequence>
<dbReference type="Proteomes" id="UP000887159">
    <property type="component" value="Unassembled WGS sequence"/>
</dbReference>